<evidence type="ECO:0000313" key="2">
    <source>
        <dbReference type="EMBL" id="EFY97095.1"/>
    </source>
</evidence>
<name>E9F542_METRA</name>
<sequence>MLSGTNGRKLVGVSGGMMHHPLAGQRPKAHASHGGNGPLDGVASGASNQSHLVSCRGKMAADPGSTRPSLSGACLGDDGVGLRWTMPAITQDQNAVDYYFSIFVEAGPARRGIAVHVAAALPALRGILRRGLVDDFDQQTCRVAPQHHVDPVRQAAYCAAHPALRPGRQREARQPQPASSVPSPYAVDQVHDISAAILQTLTLASRRADSDNPKIAGCSSSIGKDVAKPSSLGTSFAGSSSKYTEPHATQSGDGTPARKLEAMAKQALVAGEIEPVVIADALFKLAARGDGIPLDLALAL</sequence>
<evidence type="ECO:0000313" key="3">
    <source>
        <dbReference type="Proteomes" id="UP000002498"/>
    </source>
</evidence>
<reference evidence="2 3" key="2">
    <citation type="journal article" date="2014" name="Proc. Natl. Acad. Sci. U.S.A.">
        <title>Trajectory and genomic determinants of fungal-pathogen speciation and host adaptation.</title>
        <authorList>
            <person name="Hu X."/>
            <person name="Xiao G."/>
            <person name="Zheng P."/>
            <person name="Shang Y."/>
            <person name="Su Y."/>
            <person name="Zhang X."/>
            <person name="Liu X."/>
            <person name="Zhan S."/>
            <person name="St Leger R.J."/>
            <person name="Wang C."/>
        </authorList>
    </citation>
    <scope>GENOME REANNOTATION</scope>
    <source>
        <strain evidence="3">ARSEF 23 / ATCC MYA-3075</strain>
    </source>
</reference>
<keyword evidence="3" id="KW-1185">Reference proteome</keyword>
<feature type="compositionally biased region" description="Low complexity" evidence="1">
    <location>
        <begin position="230"/>
        <end position="241"/>
    </location>
</feature>
<organism evidence="2 3">
    <name type="scientific">Metarhizium robertsii (strain ARSEF 23 / ATCC MYA-3075)</name>
    <name type="common">Metarhizium anisopliae (strain ARSEF 23)</name>
    <dbReference type="NCBI Taxonomy" id="655844"/>
    <lineage>
        <taxon>Eukaryota</taxon>
        <taxon>Fungi</taxon>
        <taxon>Dikarya</taxon>
        <taxon>Ascomycota</taxon>
        <taxon>Pezizomycotina</taxon>
        <taxon>Sordariomycetes</taxon>
        <taxon>Hypocreomycetidae</taxon>
        <taxon>Hypocreales</taxon>
        <taxon>Clavicipitaceae</taxon>
        <taxon>Metarhizium</taxon>
    </lineage>
</organism>
<evidence type="ECO:0000256" key="1">
    <source>
        <dbReference type="SAM" id="MobiDB-lite"/>
    </source>
</evidence>
<dbReference type="Proteomes" id="UP000002498">
    <property type="component" value="Unassembled WGS sequence"/>
</dbReference>
<dbReference type="KEGG" id="maj:MAA_07391"/>
<dbReference type="GeneID" id="19261677"/>
<proteinExistence type="predicted"/>
<feature type="region of interest" description="Disordered" evidence="1">
    <location>
        <begin position="225"/>
        <end position="256"/>
    </location>
</feature>
<dbReference type="OrthoDB" id="1274115at2759"/>
<dbReference type="EMBL" id="ADNJ02000003">
    <property type="protein sequence ID" value="EFY97095.1"/>
    <property type="molecule type" value="Genomic_DNA"/>
</dbReference>
<dbReference type="AlphaFoldDB" id="E9F542"/>
<protein>
    <submittedName>
        <fullName evidence="2">Uncharacterized protein</fullName>
    </submittedName>
</protein>
<gene>
    <name evidence="2" type="ORF">MAA_07391</name>
</gene>
<dbReference type="HOGENOM" id="CLU_927756_0_0_1"/>
<dbReference type="RefSeq" id="XP_007823580.1">
    <property type="nucleotide sequence ID" value="XM_007825389.1"/>
</dbReference>
<feature type="region of interest" description="Disordered" evidence="1">
    <location>
        <begin position="13"/>
        <end position="45"/>
    </location>
</feature>
<comment type="caution">
    <text evidence="2">The sequence shown here is derived from an EMBL/GenBank/DDBJ whole genome shotgun (WGS) entry which is preliminary data.</text>
</comment>
<accession>E9F542</accession>
<reference evidence="2 3" key="1">
    <citation type="journal article" date="2011" name="PLoS Genet.">
        <title>Genome sequencing and comparative transcriptomics of the model entomopathogenic fungi Metarhizium anisopliae and M. acridum.</title>
        <authorList>
            <person name="Gao Q."/>
            <person name="Jin K."/>
            <person name="Ying S.H."/>
            <person name="Zhang Y."/>
            <person name="Xiao G."/>
            <person name="Shang Y."/>
            <person name="Duan Z."/>
            <person name="Hu X."/>
            <person name="Xie X.Q."/>
            <person name="Zhou G."/>
            <person name="Peng G."/>
            <person name="Luo Z."/>
            <person name="Huang W."/>
            <person name="Wang B."/>
            <person name="Fang W."/>
            <person name="Wang S."/>
            <person name="Zhong Y."/>
            <person name="Ma L.J."/>
            <person name="St Leger R.J."/>
            <person name="Zhao G.P."/>
            <person name="Pei Y."/>
            <person name="Feng M.G."/>
            <person name="Xia Y."/>
            <person name="Wang C."/>
        </authorList>
    </citation>
    <scope>NUCLEOTIDE SEQUENCE [LARGE SCALE GENOMIC DNA]</scope>
    <source>
        <strain evidence="3">ARSEF 23 / ATCC MYA-3075</strain>
    </source>
</reference>
<feature type="region of interest" description="Disordered" evidence="1">
    <location>
        <begin position="165"/>
        <end position="184"/>
    </location>
</feature>